<reference evidence="5 6" key="1">
    <citation type="submission" date="2010-07" db="EMBL/GenBank/DDBJ databases">
        <authorList>
            <person name="Sid Ahmed O."/>
        </authorList>
    </citation>
    <scope>NUCLEOTIDE SEQUENCE [LARGE SCALE GENOMIC DNA]</scope>
    <source>
        <strain evidence="5 6">TX4248</strain>
    </source>
</reference>
<comment type="caution">
    <text evidence="5">The sequence shown here is derived from an EMBL/GenBank/DDBJ whole genome shotgun (WGS) entry which is preliminary data.</text>
</comment>
<dbReference type="SMR" id="A0A125W886"/>
<dbReference type="InterPro" id="IPR006343">
    <property type="entry name" value="DnaB/C_C"/>
</dbReference>
<dbReference type="HOGENOM" id="CLU_091656_0_1_9"/>
<proteinExistence type="inferred from homology"/>
<dbReference type="NCBIfam" id="TIGR01446">
    <property type="entry name" value="DnaD_dom"/>
    <property type="match status" value="1"/>
</dbReference>
<evidence type="ECO:0000256" key="2">
    <source>
        <dbReference type="SAM" id="MobiDB-lite"/>
    </source>
</evidence>
<dbReference type="InterPro" id="IPR036388">
    <property type="entry name" value="WH-like_DNA-bd_sf"/>
</dbReference>
<gene>
    <name evidence="5" type="ORF">HMPREF9498_00864</name>
</gene>
<dbReference type="Proteomes" id="UP000004846">
    <property type="component" value="Unassembled WGS sequence"/>
</dbReference>
<dbReference type="SUPFAM" id="SSF46785">
    <property type="entry name" value="Winged helix' DNA-binding domain"/>
    <property type="match status" value="1"/>
</dbReference>
<comment type="similarity">
    <text evidence="1">Belongs to the DnaB/DnaD family.</text>
</comment>
<dbReference type="PANTHER" id="PTHR37293">
    <property type="entry name" value="PHAGE REPLICATION PROTEIN-RELATED"/>
    <property type="match status" value="1"/>
</dbReference>
<dbReference type="SUPFAM" id="SSF158499">
    <property type="entry name" value="DnaD domain-like"/>
    <property type="match status" value="1"/>
</dbReference>
<feature type="region of interest" description="Disordered" evidence="2">
    <location>
        <begin position="198"/>
        <end position="238"/>
    </location>
</feature>
<dbReference type="InterPro" id="IPR036390">
    <property type="entry name" value="WH_DNA-bd_sf"/>
</dbReference>
<evidence type="ECO:0000313" key="6">
    <source>
        <dbReference type="Proteomes" id="UP000004846"/>
    </source>
</evidence>
<dbReference type="InterPro" id="IPR053162">
    <property type="entry name" value="DnaD"/>
</dbReference>
<accession>A0A125W886</accession>
<evidence type="ECO:0000259" key="4">
    <source>
        <dbReference type="Pfam" id="PF21984"/>
    </source>
</evidence>
<dbReference type="GeneID" id="60893548"/>
<dbReference type="Pfam" id="PF07261">
    <property type="entry name" value="DnaB_2"/>
    <property type="match status" value="1"/>
</dbReference>
<dbReference type="InterPro" id="IPR034829">
    <property type="entry name" value="DnaD-like_sf"/>
</dbReference>
<sequence>MLSIREYLEAGETTISNLLFDHYQKIGLKDDEFLFLLQLFRSQNAGDLFPDLMAIAETMGKTPDTIYKLLNQLVSRGFIRIETQQNQKGQMMDTYDLLPVFQKIQLFLQTSKEKQVVANHEDEIKQLYQGFEKEFGRPLSPIELEMIGQWLNTDHYSPELIRLALREAVLNQAYSLKYIDRILLAWERKNITTKEQVAADQKKRKDSMIQNEIEQQGQTQESLPKVTLHNWLNPEDSE</sequence>
<evidence type="ECO:0000313" key="5">
    <source>
        <dbReference type="EMBL" id="EFM83408.1"/>
    </source>
</evidence>
<dbReference type="Gene3D" id="1.10.10.630">
    <property type="entry name" value="DnaD domain-like"/>
    <property type="match status" value="1"/>
</dbReference>
<name>A0A125W886_ENTFL</name>
<feature type="domain" description="DnaB/C C-terminal" evidence="3">
    <location>
        <begin position="129"/>
        <end position="199"/>
    </location>
</feature>
<dbReference type="RefSeq" id="WP_002357986.1">
    <property type="nucleotide sequence ID" value="NZ_GL454430.1"/>
</dbReference>
<dbReference type="InterPro" id="IPR053843">
    <property type="entry name" value="DnaD_N"/>
</dbReference>
<protein>
    <submittedName>
        <fullName evidence="5">DnaD domain protein</fullName>
    </submittedName>
</protein>
<dbReference type="Pfam" id="PF21984">
    <property type="entry name" value="DnaD_N"/>
    <property type="match status" value="1"/>
</dbReference>
<dbReference type="AlphaFoldDB" id="A0A125W886"/>
<dbReference type="Gene3D" id="1.10.10.10">
    <property type="entry name" value="Winged helix-like DNA-binding domain superfamily/Winged helix DNA-binding domain"/>
    <property type="match status" value="1"/>
</dbReference>
<organism evidence="5 6">
    <name type="scientific">Enterococcus faecalis TX4248</name>
    <dbReference type="NCBI Taxonomy" id="749495"/>
    <lineage>
        <taxon>Bacteria</taxon>
        <taxon>Bacillati</taxon>
        <taxon>Bacillota</taxon>
        <taxon>Bacilli</taxon>
        <taxon>Lactobacillales</taxon>
        <taxon>Enterococcaceae</taxon>
        <taxon>Enterococcus</taxon>
    </lineage>
</organism>
<feature type="domain" description="DnaD N-terminal" evidence="4">
    <location>
        <begin position="15"/>
        <end position="114"/>
    </location>
</feature>
<evidence type="ECO:0000259" key="3">
    <source>
        <dbReference type="Pfam" id="PF07261"/>
    </source>
</evidence>
<feature type="compositionally biased region" description="Polar residues" evidence="2">
    <location>
        <begin position="208"/>
        <end position="222"/>
    </location>
</feature>
<evidence type="ECO:0000256" key="1">
    <source>
        <dbReference type="ARBA" id="ARBA00093462"/>
    </source>
</evidence>
<dbReference type="PANTHER" id="PTHR37293:SF6">
    <property type="entry name" value="DNA REPLICATION PROTEIN DNAD"/>
    <property type="match status" value="1"/>
</dbReference>
<dbReference type="EMBL" id="AEBR01000025">
    <property type="protein sequence ID" value="EFM83408.1"/>
    <property type="molecule type" value="Genomic_DNA"/>
</dbReference>